<protein>
    <recommendedName>
        <fullName evidence="3">Lipocalin-like domain-containing protein</fullName>
    </recommendedName>
</protein>
<dbReference type="AlphaFoldDB" id="A0A7S9Q0W1"/>
<name>A0A7S9Q0W1_9SPHI</name>
<dbReference type="EMBL" id="CP064939">
    <property type="protein sequence ID" value="QPH41196.1"/>
    <property type="molecule type" value="Genomic_DNA"/>
</dbReference>
<dbReference type="PROSITE" id="PS51257">
    <property type="entry name" value="PROKAR_LIPOPROTEIN"/>
    <property type="match status" value="1"/>
</dbReference>
<evidence type="ECO:0000313" key="1">
    <source>
        <dbReference type="EMBL" id="QPH41196.1"/>
    </source>
</evidence>
<accession>A0A7S9Q0W1</accession>
<gene>
    <name evidence="1" type="ORF">IZT61_08050</name>
</gene>
<sequence>MTNKYLLAWLIPLLLLGASCKKQENPIQEEISKDIRKADFIGVWTPFKIETTFTDKQNQEVSIIDSTEKVKFYIPAYKFTYDKVIVDHNGWDYSVNTLGKTKTLEYLRYGVLQDYEILKLNASQLILKDINIEDTGKRVEIVYFNKN</sequence>
<dbReference type="KEGG" id="pex:IZT61_08050"/>
<evidence type="ECO:0008006" key="3">
    <source>
        <dbReference type="Google" id="ProtNLM"/>
    </source>
</evidence>
<dbReference type="RefSeq" id="WP_196100647.1">
    <property type="nucleotide sequence ID" value="NZ_CP064939.1"/>
</dbReference>
<organism evidence="1 2">
    <name type="scientific">Pedobacter endophyticus</name>
    <dbReference type="NCBI Taxonomy" id="2789740"/>
    <lineage>
        <taxon>Bacteria</taxon>
        <taxon>Pseudomonadati</taxon>
        <taxon>Bacteroidota</taxon>
        <taxon>Sphingobacteriia</taxon>
        <taxon>Sphingobacteriales</taxon>
        <taxon>Sphingobacteriaceae</taxon>
        <taxon>Pedobacter</taxon>
    </lineage>
</organism>
<proteinExistence type="predicted"/>
<evidence type="ECO:0000313" key="2">
    <source>
        <dbReference type="Proteomes" id="UP000594759"/>
    </source>
</evidence>
<keyword evidence="2" id="KW-1185">Reference proteome</keyword>
<dbReference type="Proteomes" id="UP000594759">
    <property type="component" value="Chromosome"/>
</dbReference>
<reference evidence="1 2" key="1">
    <citation type="submission" date="2020-11" db="EMBL/GenBank/DDBJ databases">
        <title>Pedobacter endophytica, an endophytic bacteria isolated form Carex pumila.</title>
        <authorList>
            <person name="Peng Y."/>
            <person name="Jiang L."/>
            <person name="Lee J."/>
        </authorList>
    </citation>
    <scope>NUCLEOTIDE SEQUENCE [LARGE SCALE GENOMIC DNA]</scope>
    <source>
        <strain evidence="1 2">JBR3-12</strain>
    </source>
</reference>